<reference evidence="1" key="1">
    <citation type="submission" date="2021-02" db="EMBL/GenBank/DDBJ databases">
        <authorList>
            <person name="Palmer J.M."/>
        </authorList>
    </citation>
    <scope>NUCLEOTIDE SEQUENCE</scope>
    <source>
        <strain evidence="1">SCRP23</strain>
    </source>
</reference>
<evidence type="ECO:0000313" key="1">
    <source>
        <dbReference type="EMBL" id="KAG7400717.1"/>
    </source>
</evidence>
<dbReference type="AlphaFoldDB" id="A0A8T1X3Q2"/>
<sequence>MPSIPPKYNQRYLRELEQVLVEGELHDKYPGCWVVYDEQVWVLLTVLAQIHHDHRRTRDTFAKMDMLSSMFAGEYLYLDDDGVGEVKIRKEDPFITGDVYVRFDHAIYYKPDDTIYVASSGSPTAESNV</sequence>
<dbReference type="EMBL" id="JAGDFL010000025">
    <property type="protein sequence ID" value="KAG7400717.1"/>
    <property type="molecule type" value="Genomic_DNA"/>
</dbReference>
<accession>A0A8T1X3Q2</accession>
<proteinExistence type="predicted"/>
<keyword evidence="2" id="KW-1185">Reference proteome</keyword>
<dbReference type="Proteomes" id="UP000693981">
    <property type="component" value="Unassembled WGS sequence"/>
</dbReference>
<comment type="caution">
    <text evidence="1">The sequence shown here is derived from an EMBL/GenBank/DDBJ whole genome shotgun (WGS) entry which is preliminary data.</text>
</comment>
<evidence type="ECO:0000313" key="2">
    <source>
        <dbReference type="Proteomes" id="UP000693981"/>
    </source>
</evidence>
<gene>
    <name evidence="1" type="ORF">PHYBOEH_004764</name>
</gene>
<organism evidence="1 2">
    <name type="scientific">Phytophthora boehmeriae</name>
    <dbReference type="NCBI Taxonomy" id="109152"/>
    <lineage>
        <taxon>Eukaryota</taxon>
        <taxon>Sar</taxon>
        <taxon>Stramenopiles</taxon>
        <taxon>Oomycota</taxon>
        <taxon>Peronosporomycetes</taxon>
        <taxon>Peronosporales</taxon>
        <taxon>Peronosporaceae</taxon>
        <taxon>Phytophthora</taxon>
    </lineage>
</organism>
<protein>
    <submittedName>
        <fullName evidence="1">Uncharacterized protein</fullName>
    </submittedName>
</protein>
<name>A0A8T1X3Q2_9STRA</name>